<dbReference type="Gene3D" id="3.30.70.270">
    <property type="match status" value="1"/>
</dbReference>
<dbReference type="SUPFAM" id="SSF56672">
    <property type="entry name" value="DNA/RNA polymerases"/>
    <property type="match status" value="1"/>
</dbReference>
<dbReference type="EMBL" id="LSSM01001741">
    <property type="protein sequence ID" value="OMJ24854.1"/>
    <property type="molecule type" value="Genomic_DNA"/>
</dbReference>
<reference evidence="2" key="1">
    <citation type="submission" date="2017-01" db="EMBL/GenBank/DDBJ databases">
        <authorList>
            <person name="Wang Y."/>
            <person name="White M."/>
            <person name="Kvist S."/>
            <person name="Moncalvo J.-M."/>
        </authorList>
    </citation>
    <scope>NUCLEOTIDE SEQUENCE [LARGE SCALE GENOMIC DNA]</scope>
    <source>
        <strain evidence="2">ID-206-W2</strain>
    </source>
</reference>
<dbReference type="Gene3D" id="2.40.70.10">
    <property type="entry name" value="Acid Proteases"/>
    <property type="match status" value="1"/>
</dbReference>
<dbReference type="InterPro" id="IPR043502">
    <property type="entry name" value="DNA/RNA_pol_sf"/>
</dbReference>
<name>A0A1R1YD58_9FUNG</name>
<dbReference type="AlphaFoldDB" id="A0A1R1YD58"/>
<organism evidence="1 2">
    <name type="scientific">Smittium culicis</name>
    <dbReference type="NCBI Taxonomy" id="133412"/>
    <lineage>
        <taxon>Eukaryota</taxon>
        <taxon>Fungi</taxon>
        <taxon>Fungi incertae sedis</taxon>
        <taxon>Zoopagomycota</taxon>
        <taxon>Kickxellomycotina</taxon>
        <taxon>Harpellomycetes</taxon>
        <taxon>Harpellales</taxon>
        <taxon>Legeriomycetaceae</taxon>
        <taxon>Smittium</taxon>
    </lineage>
</organism>
<dbReference type="InterPro" id="IPR051320">
    <property type="entry name" value="Viral_Replic_Matur_Polypro"/>
</dbReference>
<dbReference type="PANTHER" id="PTHR33064:SF37">
    <property type="entry name" value="RIBONUCLEASE H"/>
    <property type="match status" value="1"/>
</dbReference>
<sequence length="256" mass="28744">MGNNSKGSSTDLIAIATLSTGNVEFKTTFRILDEQPYDVILGANFIVLAKVNYNPSKMTIKFKNERKMDVFRMQTSDNGIEDWAPLILAAGAVDSSFDKDTEISDILLEVASLFDPAPSVIKTEYPHQLRLLTQQPVKAKMRRYSPEETRVLVEHVKELYKSGYARPSKSPYSVNPLIVPKADGTPRVEKIIFGVPKIQILGYSISEEGQEISPEKIEAVKNYPRPTNETSLRRFIVMVSFCRSFISSFTETAEPL</sequence>
<evidence type="ECO:0008006" key="3">
    <source>
        <dbReference type="Google" id="ProtNLM"/>
    </source>
</evidence>
<dbReference type="OrthoDB" id="5596707at2759"/>
<accession>A0A1R1YD58</accession>
<evidence type="ECO:0000313" key="1">
    <source>
        <dbReference type="EMBL" id="OMJ24854.1"/>
    </source>
</evidence>
<comment type="caution">
    <text evidence="1">The sequence shown here is derived from an EMBL/GenBank/DDBJ whole genome shotgun (WGS) entry which is preliminary data.</text>
</comment>
<dbReference type="InterPro" id="IPR043128">
    <property type="entry name" value="Rev_trsase/Diguanyl_cyclase"/>
</dbReference>
<dbReference type="Proteomes" id="UP000187429">
    <property type="component" value="Unassembled WGS sequence"/>
</dbReference>
<gene>
    <name evidence="1" type="ORF">AYI69_g4498</name>
</gene>
<dbReference type="InterPro" id="IPR021109">
    <property type="entry name" value="Peptidase_aspartic_dom_sf"/>
</dbReference>
<proteinExistence type="predicted"/>
<dbReference type="Gene3D" id="3.10.10.10">
    <property type="entry name" value="HIV Type 1 Reverse Transcriptase, subunit A, domain 1"/>
    <property type="match status" value="1"/>
</dbReference>
<protein>
    <recommendedName>
        <fullName evidence="3">Retrovirus-related Pol polyprotein from transposon</fullName>
    </recommendedName>
</protein>
<evidence type="ECO:0000313" key="2">
    <source>
        <dbReference type="Proteomes" id="UP000187429"/>
    </source>
</evidence>
<dbReference type="PANTHER" id="PTHR33064">
    <property type="entry name" value="POL PROTEIN"/>
    <property type="match status" value="1"/>
</dbReference>
<keyword evidence="2" id="KW-1185">Reference proteome</keyword>